<gene>
    <name evidence="1" type="ORF">H1164_16145</name>
</gene>
<sequence>MATTPMNIINYLPPENNNVIDVFQNCTDIKWYESECTVEFTGESSGCSFSYGGEPHFVVVDPSYAPEMYQPIPDEYFTIDQKNNYKVVEE</sequence>
<accession>A0A7W2AK16</accession>
<comment type="caution">
    <text evidence="1">The sequence shown here is derived from an EMBL/GenBank/DDBJ whole genome shotgun (WGS) entry which is preliminary data.</text>
</comment>
<dbReference type="RefSeq" id="WP_033100759.1">
    <property type="nucleotide sequence ID" value="NZ_JACEIP010000037.1"/>
</dbReference>
<keyword evidence="2" id="KW-1185">Reference proteome</keyword>
<organism evidence="1 2">
    <name type="scientific">Thermoactinomyces daqus</name>
    <dbReference type="NCBI Taxonomy" id="1329516"/>
    <lineage>
        <taxon>Bacteria</taxon>
        <taxon>Bacillati</taxon>
        <taxon>Bacillota</taxon>
        <taxon>Bacilli</taxon>
        <taxon>Bacillales</taxon>
        <taxon>Thermoactinomycetaceae</taxon>
        <taxon>Thermoactinomyces</taxon>
    </lineage>
</organism>
<proteinExistence type="predicted"/>
<dbReference type="EMBL" id="JACEIP010000037">
    <property type="protein sequence ID" value="MBA4544379.1"/>
    <property type="molecule type" value="Genomic_DNA"/>
</dbReference>
<evidence type="ECO:0000313" key="2">
    <source>
        <dbReference type="Proteomes" id="UP000530514"/>
    </source>
</evidence>
<name>A0A7W2AK16_9BACL</name>
<reference evidence="1 2" key="1">
    <citation type="submission" date="2020-07" db="EMBL/GenBank/DDBJ databases">
        <authorList>
            <person name="Feng H."/>
        </authorList>
    </citation>
    <scope>NUCLEOTIDE SEQUENCE [LARGE SCALE GENOMIC DNA]</scope>
    <source>
        <strain evidence="2">s-11</strain>
    </source>
</reference>
<dbReference type="AlphaFoldDB" id="A0A7W2AK16"/>
<protein>
    <submittedName>
        <fullName evidence="1">Uncharacterized protein</fullName>
    </submittedName>
</protein>
<evidence type="ECO:0000313" key="1">
    <source>
        <dbReference type="EMBL" id="MBA4544379.1"/>
    </source>
</evidence>
<dbReference type="Proteomes" id="UP000530514">
    <property type="component" value="Unassembled WGS sequence"/>
</dbReference>